<accession>A0AAD2GC91</accession>
<keyword evidence="3" id="KW-1185">Reference proteome</keyword>
<feature type="domain" description="NAD-dependent epimerase/dehydratase" evidence="1">
    <location>
        <begin position="13"/>
        <end position="238"/>
    </location>
</feature>
<evidence type="ECO:0000259" key="1">
    <source>
        <dbReference type="Pfam" id="PF01370"/>
    </source>
</evidence>
<dbReference type="Pfam" id="PF01370">
    <property type="entry name" value="Epimerase"/>
    <property type="match status" value="1"/>
</dbReference>
<organism evidence="2 3">
    <name type="scientific">Cylindrotheca closterium</name>
    <dbReference type="NCBI Taxonomy" id="2856"/>
    <lineage>
        <taxon>Eukaryota</taxon>
        <taxon>Sar</taxon>
        <taxon>Stramenopiles</taxon>
        <taxon>Ochrophyta</taxon>
        <taxon>Bacillariophyta</taxon>
        <taxon>Bacillariophyceae</taxon>
        <taxon>Bacillariophycidae</taxon>
        <taxon>Bacillariales</taxon>
        <taxon>Bacillariaceae</taxon>
        <taxon>Cylindrotheca</taxon>
    </lineage>
</organism>
<dbReference type="SUPFAM" id="SSF51735">
    <property type="entry name" value="NAD(P)-binding Rossmann-fold domains"/>
    <property type="match status" value="1"/>
</dbReference>
<proteinExistence type="predicted"/>
<evidence type="ECO:0000313" key="2">
    <source>
        <dbReference type="EMBL" id="CAJ1969710.1"/>
    </source>
</evidence>
<gene>
    <name evidence="2" type="ORF">CYCCA115_LOCUS23848</name>
</gene>
<sequence length="350" mass="38382">MPPFTPKNNNKKVIVFGSSGAIGTSLVGILSEKQPAWEITAVARSAADKFDDLKNVTVVPGDATDKSSVMKLCKGQDLVFCCIGFPKYETKYWAETWPVVVDNLLAGSSQGPEQKFVFCDNLYAYGAKTDIKPTDEPVEANLETKPGVRAVLREKLQARMKSHPQSISVVGGADFFGPGVTDLGFLGDTFTKPIVKTIYTAKKGTPLAMGSASKIHDFCYVPDFANALYLAGTEYKASGKFWICPHSIHNKTMTEIAADIAQFAGAGASDKLIKKAKKVQVLGPTIVKILGFFMSFMREMKDMMPIWLNDYSVDDSDFCKTFGVEATPYDEALQGYITFYKSELDKQNNK</sequence>
<dbReference type="InterPro" id="IPR036291">
    <property type="entry name" value="NAD(P)-bd_dom_sf"/>
</dbReference>
<dbReference type="Gene3D" id="3.40.50.720">
    <property type="entry name" value="NAD(P)-binding Rossmann-like Domain"/>
    <property type="match status" value="1"/>
</dbReference>
<evidence type="ECO:0000313" key="3">
    <source>
        <dbReference type="Proteomes" id="UP001295423"/>
    </source>
</evidence>
<dbReference type="Proteomes" id="UP001295423">
    <property type="component" value="Unassembled WGS sequence"/>
</dbReference>
<comment type="caution">
    <text evidence="2">The sequence shown here is derived from an EMBL/GenBank/DDBJ whole genome shotgun (WGS) entry which is preliminary data.</text>
</comment>
<name>A0AAD2GC91_9STRA</name>
<dbReference type="AlphaFoldDB" id="A0AAD2GC91"/>
<dbReference type="EMBL" id="CAKOGP040002425">
    <property type="protein sequence ID" value="CAJ1969710.1"/>
    <property type="molecule type" value="Genomic_DNA"/>
</dbReference>
<reference evidence="2" key="1">
    <citation type="submission" date="2023-08" db="EMBL/GenBank/DDBJ databases">
        <authorList>
            <person name="Audoor S."/>
            <person name="Bilcke G."/>
        </authorList>
    </citation>
    <scope>NUCLEOTIDE SEQUENCE</scope>
</reference>
<dbReference type="InterPro" id="IPR001509">
    <property type="entry name" value="Epimerase_deHydtase"/>
</dbReference>
<protein>
    <recommendedName>
        <fullName evidence="1">NAD-dependent epimerase/dehydratase domain-containing protein</fullName>
    </recommendedName>
</protein>